<dbReference type="AlphaFoldDB" id="A0A2K9YS50"/>
<gene>
    <name evidence="1" type="ORF">SG3EUKT977152.1</name>
</gene>
<dbReference type="GO" id="GO:0007218">
    <property type="term" value="P:neuropeptide signaling pathway"/>
    <property type="evidence" value="ECO:0007669"/>
    <property type="project" value="UniProtKB-KW"/>
</dbReference>
<keyword evidence="1" id="KW-0150">Chloroplast</keyword>
<dbReference type="EMBL" id="MG677935">
    <property type="protein sequence ID" value="AUW36551.1"/>
    <property type="molecule type" value="Genomic_DNA"/>
</dbReference>
<name>A0A2K9YS50_HAELA</name>
<protein>
    <submittedName>
        <fullName evidence="1">Enterin neuropeptide</fullName>
    </submittedName>
</protein>
<organism evidence="1">
    <name type="scientific">Haematococcus lacustris</name>
    <name type="common">Green alga</name>
    <name type="synonym">Haematococcus pluvialis</name>
    <dbReference type="NCBI Taxonomy" id="44745"/>
    <lineage>
        <taxon>Eukaryota</taxon>
        <taxon>Viridiplantae</taxon>
        <taxon>Chlorophyta</taxon>
        <taxon>core chlorophytes</taxon>
        <taxon>Chlorophyceae</taxon>
        <taxon>CS clade</taxon>
        <taxon>Chlamydomonadales</taxon>
        <taxon>Haematococcaceae</taxon>
        <taxon>Haematococcus</taxon>
    </lineage>
</organism>
<accession>A0A2K9YS50</accession>
<sequence length="141" mass="16855">MELKALLPFLSKTCRRTEGDSYLIYRGSLKEINPDLYFLDQYTNIPTYIHTNIPTYIHTNIPTYQHTNIHTYQHTNLPTYQHTNIPTYQHTNIHTNIPTYQHTYQPIRIFKGEGRHIFLFIIFFKEEGHLVKLKVNFAFLL</sequence>
<geneLocation type="chloroplast" evidence="1"/>
<evidence type="ECO:0000313" key="1">
    <source>
        <dbReference type="EMBL" id="AUW36551.1"/>
    </source>
</evidence>
<proteinExistence type="predicted"/>
<reference evidence="1" key="1">
    <citation type="submission" date="2017-12" db="EMBL/GenBank/DDBJ databases">
        <authorList>
            <person name="Hurst M.R.H."/>
        </authorList>
    </citation>
    <scope>NUCLEOTIDE SEQUENCE</scope>
    <source>
        <strain evidence="1">UTEX 2505</strain>
    </source>
</reference>
<keyword evidence="1" id="KW-0934">Plastid</keyword>
<keyword evidence="1" id="KW-0527">Neuropeptide</keyword>